<dbReference type="EMBL" id="JAFREP010000044">
    <property type="protein sequence ID" value="MBO1322841.1"/>
    <property type="molecule type" value="Genomic_DNA"/>
</dbReference>
<sequence>MTSLLLMVLLAQKIDFEARPRILLQRSDLKFERISVSSDHIFVRDEENSSVLVFDHKGRLTSTLGEETSNNLQLPYQVSWLEARKELFVYDAATRGFLIWKQNADGTFAFTRQNDTEFGLFFEVGHLIPISDIGFAAPVSLVKEKYLVGRFDAGFTPIRYGYEIMNRQLTTLSPVLRQSFMAKVKPNGGERLLAIQSLSPEVQVFDTNLTQLTTISVKPPGWKDPNMRKLKRVSKNPRELEKLKSSYSEVIAIYGLDDTLFLVGYRNVRAPNLYTYQCYDANTGQPVGQAFETAFWLVANLNTTGYYLDKASSKPELYPIEVVKR</sequence>
<evidence type="ECO:0000313" key="2">
    <source>
        <dbReference type="Proteomes" id="UP000664417"/>
    </source>
</evidence>
<keyword evidence="2" id="KW-1185">Reference proteome</keyword>
<dbReference type="RefSeq" id="WP_207862813.1">
    <property type="nucleotide sequence ID" value="NZ_JAFREP010000044.1"/>
</dbReference>
<accession>A0A8J7QKR1</accession>
<name>A0A8J7QKR1_9BACT</name>
<dbReference type="AlphaFoldDB" id="A0A8J7QKR1"/>
<gene>
    <name evidence="1" type="ORF">J3U88_30530</name>
</gene>
<organism evidence="1 2">
    <name type="scientific">Acanthopleuribacter pedis</name>
    <dbReference type="NCBI Taxonomy" id="442870"/>
    <lineage>
        <taxon>Bacteria</taxon>
        <taxon>Pseudomonadati</taxon>
        <taxon>Acidobacteriota</taxon>
        <taxon>Holophagae</taxon>
        <taxon>Acanthopleuribacterales</taxon>
        <taxon>Acanthopleuribacteraceae</taxon>
        <taxon>Acanthopleuribacter</taxon>
    </lineage>
</organism>
<evidence type="ECO:0000313" key="1">
    <source>
        <dbReference type="EMBL" id="MBO1322841.1"/>
    </source>
</evidence>
<dbReference type="Gene3D" id="2.120.10.30">
    <property type="entry name" value="TolB, C-terminal domain"/>
    <property type="match status" value="1"/>
</dbReference>
<protein>
    <recommendedName>
        <fullName evidence="3">6-bladed beta-propeller</fullName>
    </recommendedName>
</protein>
<evidence type="ECO:0008006" key="3">
    <source>
        <dbReference type="Google" id="ProtNLM"/>
    </source>
</evidence>
<reference evidence="1" key="1">
    <citation type="submission" date="2021-03" db="EMBL/GenBank/DDBJ databases">
        <authorList>
            <person name="Wang G."/>
        </authorList>
    </citation>
    <scope>NUCLEOTIDE SEQUENCE</scope>
    <source>
        <strain evidence="1">KCTC 12899</strain>
    </source>
</reference>
<comment type="caution">
    <text evidence="1">The sequence shown here is derived from an EMBL/GenBank/DDBJ whole genome shotgun (WGS) entry which is preliminary data.</text>
</comment>
<proteinExistence type="predicted"/>
<dbReference type="Proteomes" id="UP000664417">
    <property type="component" value="Unassembled WGS sequence"/>
</dbReference>
<dbReference type="InterPro" id="IPR011042">
    <property type="entry name" value="6-blade_b-propeller_TolB-like"/>
</dbReference>